<dbReference type="SUPFAM" id="SSF54695">
    <property type="entry name" value="POZ domain"/>
    <property type="match status" value="1"/>
</dbReference>
<dbReference type="CDD" id="cd14733">
    <property type="entry name" value="BACK"/>
    <property type="match status" value="1"/>
</dbReference>
<sequence>MLKVSNSRNTTGHNLVGLWRPTFTRIKKKIYVFGGGGVVTNELHSLDLETLVWTTHKDVKGKPPSKRYGHTSSLYGNTIVIFGGSNEFQEYCNDLILYDIEKKAWTHPRVSGSKVAARYLHTATVYKDKLYVYGGFARNSDCTYVLDELSVLDLITFTWAEPISVPPRYNHSATLVDNRIFIYAGKDESGSTVDDLFSLDLRSLRVNPYFGVTGKIELLKSQHFTEAVGDRLLVFGKYICETVPQSAYGLWALDLITLRWSKLDCKPALSNGVWNYFTVMEDESKDHVNLLLLGNTEKVRPTPYDHFRDLLTLNLESFGIWTIPPSTLNSDFAYLLDDKELSDFQIITEEGRSIYVHKVILVARWPHFRSLLQSNMSEITGGSMKVEESHSVMYTFLRYIYQDSFDIDTPWNITADVLVLAEMYMVHRLKKICANLLYHNHLRVETCAYIFQQAVLSQEEGLKILAVEYIFENYGAVMKTSGLLDMPLHIREDFLDCVPDEATLTIMVKRT</sequence>
<dbReference type="Proteomes" id="UP001479436">
    <property type="component" value="Unassembled WGS sequence"/>
</dbReference>
<dbReference type="PROSITE" id="PS50097">
    <property type="entry name" value="BTB"/>
    <property type="match status" value="1"/>
</dbReference>
<evidence type="ECO:0000259" key="3">
    <source>
        <dbReference type="PROSITE" id="PS50097"/>
    </source>
</evidence>
<reference evidence="4 5" key="1">
    <citation type="submission" date="2023-04" db="EMBL/GenBank/DDBJ databases">
        <title>Genome of Basidiobolus ranarum AG-B5.</title>
        <authorList>
            <person name="Stajich J.E."/>
            <person name="Carter-House D."/>
            <person name="Gryganskyi A."/>
        </authorList>
    </citation>
    <scope>NUCLEOTIDE SEQUENCE [LARGE SCALE GENOMIC DNA]</scope>
    <source>
        <strain evidence="4 5">AG-B5</strain>
    </source>
</reference>
<evidence type="ECO:0000313" key="4">
    <source>
        <dbReference type="EMBL" id="KAK9722173.1"/>
    </source>
</evidence>
<comment type="caution">
    <text evidence="4">The sequence shown here is derived from an EMBL/GenBank/DDBJ whole genome shotgun (WGS) entry which is preliminary data.</text>
</comment>
<evidence type="ECO:0000256" key="1">
    <source>
        <dbReference type="ARBA" id="ARBA00022441"/>
    </source>
</evidence>
<evidence type="ECO:0000313" key="5">
    <source>
        <dbReference type="Proteomes" id="UP001479436"/>
    </source>
</evidence>
<proteinExistence type="predicted"/>
<keyword evidence="1" id="KW-0880">Kelch repeat</keyword>
<dbReference type="PANTHER" id="PTHR23244:SF471">
    <property type="entry name" value="GUANINE NUCLEOTIDE-BINDING PROTEIN SUBUNIT BETA 1-RELATED"/>
    <property type="match status" value="1"/>
</dbReference>
<evidence type="ECO:0000256" key="2">
    <source>
        <dbReference type="ARBA" id="ARBA00022737"/>
    </source>
</evidence>
<keyword evidence="2" id="KW-0677">Repeat</keyword>
<feature type="domain" description="BTB" evidence="3">
    <location>
        <begin position="342"/>
        <end position="409"/>
    </location>
</feature>
<dbReference type="Gene3D" id="3.30.710.10">
    <property type="entry name" value="Potassium Channel Kv1.1, Chain A"/>
    <property type="match status" value="1"/>
</dbReference>
<dbReference type="Pfam" id="PF00651">
    <property type="entry name" value="BTB"/>
    <property type="match status" value="1"/>
</dbReference>
<keyword evidence="5" id="KW-1185">Reference proteome</keyword>
<dbReference type="SMART" id="SM00225">
    <property type="entry name" value="BTB"/>
    <property type="match status" value="1"/>
</dbReference>
<name>A0ABR2W717_9FUNG</name>
<dbReference type="InterPro" id="IPR011333">
    <property type="entry name" value="SKP1/BTB/POZ_sf"/>
</dbReference>
<organism evidence="4 5">
    <name type="scientific">Basidiobolus ranarum</name>
    <dbReference type="NCBI Taxonomy" id="34480"/>
    <lineage>
        <taxon>Eukaryota</taxon>
        <taxon>Fungi</taxon>
        <taxon>Fungi incertae sedis</taxon>
        <taxon>Zoopagomycota</taxon>
        <taxon>Entomophthoromycotina</taxon>
        <taxon>Basidiobolomycetes</taxon>
        <taxon>Basidiobolales</taxon>
        <taxon>Basidiobolaceae</taxon>
        <taxon>Basidiobolus</taxon>
    </lineage>
</organism>
<dbReference type="SUPFAM" id="SSF117281">
    <property type="entry name" value="Kelch motif"/>
    <property type="match status" value="1"/>
</dbReference>
<dbReference type="Gene3D" id="2.120.10.80">
    <property type="entry name" value="Kelch-type beta propeller"/>
    <property type="match status" value="1"/>
</dbReference>
<dbReference type="EMBL" id="JASJQH010006957">
    <property type="protein sequence ID" value="KAK9722173.1"/>
    <property type="molecule type" value="Genomic_DNA"/>
</dbReference>
<dbReference type="InterPro" id="IPR000210">
    <property type="entry name" value="BTB/POZ_dom"/>
</dbReference>
<dbReference type="PANTHER" id="PTHR23244">
    <property type="entry name" value="KELCH REPEAT DOMAIN"/>
    <property type="match status" value="1"/>
</dbReference>
<dbReference type="InterPro" id="IPR015915">
    <property type="entry name" value="Kelch-typ_b-propeller"/>
</dbReference>
<dbReference type="Pfam" id="PF24681">
    <property type="entry name" value="Kelch_KLHDC2_KLHL20_DRC7"/>
    <property type="match status" value="2"/>
</dbReference>
<accession>A0ABR2W717</accession>
<gene>
    <name evidence="4" type="ORF">K7432_002891</name>
</gene>
<protein>
    <recommendedName>
        <fullName evidence="3">BTB domain-containing protein</fullName>
    </recommendedName>
</protein>